<feature type="domain" description="CusB-like beta-barrel" evidence="4">
    <location>
        <begin position="223"/>
        <end position="292"/>
    </location>
</feature>
<feature type="coiled-coil region" evidence="2">
    <location>
        <begin position="130"/>
        <end position="157"/>
    </location>
</feature>
<keyword evidence="2" id="KW-0175">Coiled coil</keyword>
<dbReference type="GO" id="GO:1990281">
    <property type="term" value="C:efflux pump complex"/>
    <property type="evidence" value="ECO:0007669"/>
    <property type="project" value="TreeGrafter"/>
</dbReference>
<reference evidence="6" key="1">
    <citation type="submission" date="2017-09" db="EMBL/GenBank/DDBJ databases">
        <authorList>
            <person name="Varghese N."/>
            <person name="Submissions S."/>
        </authorList>
    </citation>
    <scope>NUCLEOTIDE SEQUENCE [LARGE SCALE GENOMIC DNA]</scope>
    <source>
        <strain evidence="6">C7</strain>
    </source>
</reference>
<comment type="similarity">
    <text evidence="1">Belongs to the membrane fusion protein (MFP) (TC 8.A.1) family.</text>
</comment>
<name>A0A2C9CPT6_9RHOB</name>
<dbReference type="Proteomes" id="UP000220034">
    <property type="component" value="Unassembled WGS sequence"/>
</dbReference>
<dbReference type="RefSeq" id="WP_097928757.1">
    <property type="nucleotide sequence ID" value="NZ_OCTN01000001.1"/>
</dbReference>
<keyword evidence="3" id="KW-0472">Membrane</keyword>
<dbReference type="OrthoDB" id="9806939at2"/>
<gene>
    <name evidence="5" type="ORF">SAMN06273572_1011094</name>
</gene>
<organism evidence="5 6">
    <name type="scientific">Pontivivens marinum</name>
    <dbReference type="NCBI Taxonomy" id="1690039"/>
    <lineage>
        <taxon>Bacteria</taxon>
        <taxon>Pseudomonadati</taxon>
        <taxon>Pseudomonadota</taxon>
        <taxon>Alphaproteobacteria</taxon>
        <taxon>Rhodobacterales</taxon>
        <taxon>Paracoccaceae</taxon>
        <taxon>Pontivivens</taxon>
    </lineage>
</organism>
<protein>
    <submittedName>
        <fullName evidence="5">Membrane fusion protein, multidrug efflux system</fullName>
    </submittedName>
</protein>
<dbReference type="InterPro" id="IPR058792">
    <property type="entry name" value="Beta-barrel_RND_2"/>
</dbReference>
<sequence length="381" mass="39967">MTHPNSTENGTPLAFDDTRRSGVSGWLAVLLTLALIAWMGSGYIYPTPSAPEEEPRQDGRRAATVATRHSMAEQISQFFVAEGQALPDRETMLRAETSGEIESLSVNKGEILERGVEIARIAPAERSAQLAQATAEIERAQREVANAQSLLERGVATQDRVTDANAALATAQAQLATVEQGLENTIIRAPFAGLLDDLSIDPGEYVQAGTEVGRIIDTDPLTIEVQVPQQAVSTIHAGQVATVNFITGETREGTVAYVSGSANAQTRTFRAEVEVPNPDGAIPAGVSAQIRVPVGTATAHFVSPAILALGTDGTLGIKTLEDGNIVGFAPVEIVRAQTDGIWISGLPDSATIITIGQGFVSAGEVVDPRDEAAIAAQDAAQ</sequence>
<dbReference type="PANTHER" id="PTHR30469:SF29">
    <property type="entry name" value="BLR2860 PROTEIN"/>
    <property type="match status" value="1"/>
</dbReference>
<dbReference type="GO" id="GO:0015562">
    <property type="term" value="F:efflux transmembrane transporter activity"/>
    <property type="evidence" value="ECO:0007669"/>
    <property type="project" value="TreeGrafter"/>
</dbReference>
<dbReference type="NCBIfam" id="TIGR01730">
    <property type="entry name" value="RND_mfp"/>
    <property type="match status" value="1"/>
</dbReference>
<evidence type="ECO:0000259" key="4">
    <source>
        <dbReference type="Pfam" id="PF25954"/>
    </source>
</evidence>
<accession>A0A2C9CPT6</accession>
<proteinExistence type="inferred from homology"/>
<dbReference type="PANTHER" id="PTHR30469">
    <property type="entry name" value="MULTIDRUG RESISTANCE PROTEIN MDTA"/>
    <property type="match status" value="1"/>
</dbReference>
<feature type="transmembrane region" description="Helical" evidence="3">
    <location>
        <begin position="25"/>
        <end position="45"/>
    </location>
</feature>
<dbReference type="Gene3D" id="1.10.287.470">
    <property type="entry name" value="Helix hairpin bin"/>
    <property type="match status" value="1"/>
</dbReference>
<keyword evidence="3" id="KW-1133">Transmembrane helix</keyword>
<evidence type="ECO:0000256" key="2">
    <source>
        <dbReference type="SAM" id="Coils"/>
    </source>
</evidence>
<dbReference type="SUPFAM" id="SSF111369">
    <property type="entry name" value="HlyD-like secretion proteins"/>
    <property type="match status" value="1"/>
</dbReference>
<evidence type="ECO:0000256" key="3">
    <source>
        <dbReference type="SAM" id="Phobius"/>
    </source>
</evidence>
<dbReference type="Gene3D" id="2.40.50.100">
    <property type="match status" value="1"/>
</dbReference>
<evidence type="ECO:0000313" key="5">
    <source>
        <dbReference type="EMBL" id="SOH93238.1"/>
    </source>
</evidence>
<evidence type="ECO:0000313" key="6">
    <source>
        <dbReference type="Proteomes" id="UP000220034"/>
    </source>
</evidence>
<dbReference type="EMBL" id="OCTN01000001">
    <property type="protein sequence ID" value="SOH93238.1"/>
    <property type="molecule type" value="Genomic_DNA"/>
</dbReference>
<dbReference type="Gene3D" id="2.40.30.170">
    <property type="match status" value="1"/>
</dbReference>
<keyword evidence="3" id="KW-0812">Transmembrane</keyword>
<keyword evidence="6" id="KW-1185">Reference proteome</keyword>
<evidence type="ECO:0000256" key="1">
    <source>
        <dbReference type="ARBA" id="ARBA00009477"/>
    </source>
</evidence>
<dbReference type="Pfam" id="PF25954">
    <property type="entry name" value="Beta-barrel_RND_2"/>
    <property type="match status" value="1"/>
</dbReference>
<dbReference type="AlphaFoldDB" id="A0A2C9CPT6"/>
<dbReference type="InterPro" id="IPR006143">
    <property type="entry name" value="RND_pump_MFP"/>
</dbReference>